<organism evidence="1 2">
    <name type="scientific">Candidatus Muproteobacteria bacterium RIFCSPLOWO2_01_FULL_60_18</name>
    <dbReference type="NCBI Taxonomy" id="1817768"/>
    <lineage>
        <taxon>Bacteria</taxon>
        <taxon>Pseudomonadati</taxon>
        <taxon>Pseudomonadota</taxon>
        <taxon>Candidatus Muproteobacteria</taxon>
    </lineage>
</organism>
<proteinExistence type="predicted"/>
<reference evidence="1 2" key="1">
    <citation type="journal article" date="2016" name="Nat. Commun.">
        <title>Thousands of microbial genomes shed light on interconnected biogeochemical processes in an aquifer system.</title>
        <authorList>
            <person name="Anantharaman K."/>
            <person name="Brown C.T."/>
            <person name="Hug L.A."/>
            <person name="Sharon I."/>
            <person name="Castelle C.J."/>
            <person name="Probst A.J."/>
            <person name="Thomas B.C."/>
            <person name="Singh A."/>
            <person name="Wilkins M.J."/>
            <person name="Karaoz U."/>
            <person name="Brodie E.L."/>
            <person name="Williams K.H."/>
            <person name="Hubbard S.S."/>
            <person name="Banfield J.F."/>
        </authorList>
    </citation>
    <scope>NUCLEOTIDE SEQUENCE [LARGE SCALE GENOMIC DNA]</scope>
</reference>
<dbReference type="AlphaFoldDB" id="A0A1F6U1E2"/>
<name>A0A1F6U1E2_9PROT</name>
<gene>
    <name evidence="1" type="ORF">A3A87_01270</name>
</gene>
<protein>
    <submittedName>
        <fullName evidence="1">Uncharacterized protein</fullName>
    </submittedName>
</protein>
<accession>A0A1F6U1E2</accession>
<evidence type="ECO:0000313" key="1">
    <source>
        <dbReference type="EMBL" id="OGI51187.1"/>
    </source>
</evidence>
<sequence>MSQTTRHFAAPKPGDIVWCRFPEEKTLHPAPKARPALVWRVGEIAGQTAVAIAYGTSQKMDRLFPGEFAIVPTDGAAYTVSGLSHPTKFNLARSVELPYNDCWFAVPPGAPFGQQPKLGVLHPSLMHRAQAAFKAINASLGDG</sequence>
<evidence type="ECO:0000313" key="2">
    <source>
        <dbReference type="Proteomes" id="UP000179037"/>
    </source>
</evidence>
<dbReference type="EMBL" id="MFTC01000048">
    <property type="protein sequence ID" value="OGI51187.1"/>
    <property type="molecule type" value="Genomic_DNA"/>
</dbReference>
<dbReference type="Proteomes" id="UP000179037">
    <property type="component" value="Unassembled WGS sequence"/>
</dbReference>
<comment type="caution">
    <text evidence="1">The sequence shown here is derived from an EMBL/GenBank/DDBJ whole genome shotgun (WGS) entry which is preliminary data.</text>
</comment>